<dbReference type="EMBL" id="PRLE01000002">
    <property type="protein sequence ID" value="RAW60338.1"/>
    <property type="molecule type" value="Genomic_DNA"/>
</dbReference>
<evidence type="ECO:0000313" key="2">
    <source>
        <dbReference type="Proteomes" id="UP000250583"/>
    </source>
</evidence>
<organism evidence="1 2">
    <name type="scientific">Faecalibacterium prausnitzii</name>
    <dbReference type="NCBI Taxonomy" id="853"/>
    <lineage>
        <taxon>Bacteria</taxon>
        <taxon>Bacillati</taxon>
        <taxon>Bacillota</taxon>
        <taxon>Clostridia</taxon>
        <taxon>Eubacteriales</taxon>
        <taxon>Oscillospiraceae</taxon>
        <taxon>Faecalibacterium</taxon>
    </lineage>
</organism>
<evidence type="ECO:0000313" key="1">
    <source>
        <dbReference type="EMBL" id="RAW60338.1"/>
    </source>
</evidence>
<dbReference type="OrthoDB" id="9812271at2"/>
<dbReference type="InterPro" id="IPR027417">
    <property type="entry name" value="P-loop_NTPase"/>
</dbReference>
<proteinExistence type="predicted"/>
<sequence>MKYSEYFEIDKNYYPEINPDSVKNPGNEWQYTYPHETFVELLSSVELMLSRENTELRKGIWIEGSYGTGKSRVVWALKNLLECSEKEFRDYFEKNHDEFKKAPDLEDKLFAQRSGKIVTVFRYNSGEITTIKKFITAVFDSVSDALDKAGIAYNGNKTLRGKVVQWLSDDANKAYFNAIISMPQYRSLGSLSGKNADDIIAQLNNPSASSDALLTDILRIGEEKGIKPFNIEMRDLKDWLTDIIESNQLKAIVFLWDEFSSFFKNNPTALDVFQSLAELANDKPFYMVIVTHMAGSFFSDSDKRTKDAFNIVYDRFVHKTIEMPDNIAFRLIKHAMKIKDVAKDEYEDFADELTSYMPFSRKAVCEAVKVDDDVMKGIFPIHPMAALLLKHFAKNFASNQRSMFNFIKNSQSNDLHAFQWFIENHSPEDNEILTIDYLWDFFYEKGGDENSDTQGKSNLDIAIATILDTYPSNAAKLNREEQRVLKTVLMMQAISKKMNNGVELLRPTVQNLGLAFEGDDSMENNRAINIARNQLVQKKILYIDTNGSVEEFAASAIAGDQVQIDAIKDRLRKETKTAKLIDDGDLMSAFTFNSALRARYNFQYATVDNFKVTVNRINNMPKSYKFNAVICIARTEEEQTTLRLKIAEAVRDSAYADIIFIDATSNIMGADRFEQWISVAAQTEYWRPKDPRLADNKQTDVKRTLADWKNDITGGKFTVYFGTDFKENASSMTLLKEKLAAVVLKVYPLSFDNCNVSDQFFTDAKYADAAKKGIAMAKTVDFTRPGIFQEKYVKAMLGDALGLSILRKSSRI</sequence>
<name>A0A329UHV0_9FIRM</name>
<reference evidence="1 2" key="1">
    <citation type="submission" date="2018-02" db="EMBL/GenBank/DDBJ databases">
        <title>Complete genome sequencing of Faecalibacterium prausnitzii strains isolated from the human gut.</title>
        <authorList>
            <person name="Fitzgerald B.C."/>
            <person name="Shkoporov A.N."/>
            <person name="Ross P.R."/>
            <person name="Hill C."/>
        </authorList>
    </citation>
    <scope>NUCLEOTIDE SEQUENCE [LARGE SCALE GENOMIC DNA]</scope>
    <source>
        <strain evidence="1 2">APC923/61-1</strain>
    </source>
</reference>
<gene>
    <name evidence="1" type="ORF">C4N22_05430</name>
</gene>
<dbReference type="Proteomes" id="UP000250583">
    <property type="component" value="Unassembled WGS sequence"/>
</dbReference>
<accession>A0A329UHV0</accession>
<dbReference type="SUPFAM" id="SSF52540">
    <property type="entry name" value="P-loop containing nucleoside triphosphate hydrolases"/>
    <property type="match status" value="1"/>
</dbReference>
<dbReference type="RefSeq" id="WP_112148251.1">
    <property type="nucleotide sequence ID" value="NZ_PRLE01000002.1"/>
</dbReference>
<protein>
    <submittedName>
        <fullName evidence="1">Uncharacterized protein</fullName>
    </submittedName>
</protein>
<dbReference type="AlphaFoldDB" id="A0A329UHV0"/>
<comment type="caution">
    <text evidence="1">The sequence shown here is derived from an EMBL/GenBank/DDBJ whole genome shotgun (WGS) entry which is preliminary data.</text>
</comment>